<feature type="region of interest" description="Disordered" evidence="2">
    <location>
        <begin position="433"/>
        <end position="654"/>
    </location>
</feature>
<dbReference type="InterPro" id="IPR007307">
    <property type="entry name" value="Ltv1"/>
</dbReference>
<dbReference type="GO" id="GO:0030688">
    <property type="term" value="C:preribosome, small subunit precursor"/>
    <property type="evidence" value="ECO:0007669"/>
    <property type="project" value="TreeGrafter"/>
</dbReference>
<evidence type="ECO:0008006" key="5">
    <source>
        <dbReference type="Google" id="ProtNLM"/>
    </source>
</evidence>
<proteinExistence type="inferred from homology"/>
<feature type="region of interest" description="Disordered" evidence="2">
    <location>
        <begin position="261"/>
        <end position="323"/>
    </location>
</feature>
<organism evidence="4">
    <name type="scientific">Salpingoeca rosetta (strain ATCC 50818 / BSB-021)</name>
    <dbReference type="NCBI Taxonomy" id="946362"/>
    <lineage>
        <taxon>Eukaryota</taxon>
        <taxon>Choanoflagellata</taxon>
        <taxon>Craspedida</taxon>
        <taxon>Salpingoecidae</taxon>
        <taxon>Salpingoeca</taxon>
    </lineage>
</organism>
<dbReference type="GeneID" id="16076629"/>
<feature type="compositionally biased region" description="Low complexity" evidence="2">
    <location>
        <begin position="68"/>
        <end position="79"/>
    </location>
</feature>
<name>F2U592_SALR5</name>
<feature type="region of interest" description="Disordered" evidence="2">
    <location>
        <begin position="22"/>
        <end position="146"/>
    </location>
</feature>
<evidence type="ECO:0000313" key="3">
    <source>
        <dbReference type="EMBL" id="EGD82808.1"/>
    </source>
</evidence>
<feature type="compositionally biased region" description="Basic and acidic residues" evidence="2">
    <location>
        <begin position="121"/>
        <end position="130"/>
    </location>
</feature>
<dbReference type="PANTHER" id="PTHR21531:SF0">
    <property type="entry name" value="PROTEIN LTV1 HOMOLOG"/>
    <property type="match status" value="1"/>
</dbReference>
<comment type="similarity">
    <text evidence="1">Belongs to the LTV1 family.</text>
</comment>
<feature type="compositionally biased region" description="Basic residues" evidence="2">
    <location>
        <begin position="51"/>
        <end position="63"/>
    </location>
</feature>
<dbReference type="Pfam" id="PF04180">
    <property type="entry name" value="LTV"/>
    <property type="match status" value="2"/>
</dbReference>
<dbReference type="GO" id="GO:0005634">
    <property type="term" value="C:nucleus"/>
    <property type="evidence" value="ECO:0007669"/>
    <property type="project" value="TreeGrafter"/>
</dbReference>
<dbReference type="STRING" id="946362.F2U592"/>
<evidence type="ECO:0000313" key="4">
    <source>
        <dbReference type="Proteomes" id="UP000007799"/>
    </source>
</evidence>
<dbReference type="PANTHER" id="PTHR21531">
    <property type="entry name" value="LOW-TEMPERATURE VIABILITY PROTEIN LTV1-RELATED"/>
    <property type="match status" value="1"/>
</dbReference>
<dbReference type="OrthoDB" id="5852896at2759"/>
<dbReference type="GO" id="GO:0042274">
    <property type="term" value="P:ribosomal small subunit biogenesis"/>
    <property type="evidence" value="ECO:0007669"/>
    <property type="project" value="InterPro"/>
</dbReference>
<protein>
    <recommendedName>
        <fullName evidence="5">Protein LTV1</fullName>
    </recommendedName>
</protein>
<reference evidence="3" key="1">
    <citation type="submission" date="2009-08" db="EMBL/GenBank/DDBJ databases">
        <title>Annotation of Salpingoeca rosetta.</title>
        <authorList>
            <consortium name="The Broad Institute Genome Sequencing Platform"/>
            <person name="Russ C."/>
            <person name="Cuomo C."/>
            <person name="Burger G."/>
            <person name="Gray M.W."/>
            <person name="Holland P.W.H."/>
            <person name="King N."/>
            <person name="Lang F.B.F."/>
            <person name="Roger A.J."/>
            <person name="Ruiz-Trillo I."/>
            <person name="Young S.K."/>
            <person name="Zeng Q."/>
            <person name="Gargeya S."/>
            <person name="Alvarado L."/>
            <person name="Berlin A."/>
            <person name="Chapman S.B."/>
            <person name="Chen Z."/>
            <person name="Freedman E."/>
            <person name="Gellesch M."/>
            <person name="Goldberg J."/>
            <person name="Griggs A."/>
            <person name="Gujja S."/>
            <person name="Heilman E."/>
            <person name="Heiman D."/>
            <person name="Howarth C."/>
            <person name="Mehta T."/>
            <person name="Neiman D."/>
            <person name="Pearson M."/>
            <person name="Roberts A."/>
            <person name="Saif S."/>
            <person name="Shea T."/>
            <person name="Shenoy N."/>
            <person name="Sisk P."/>
            <person name="Stolte C."/>
            <person name="Sykes S."/>
            <person name="White J."/>
            <person name="Yandava C."/>
            <person name="Haas B."/>
            <person name="Nusbaum C."/>
            <person name="Birren B."/>
        </authorList>
    </citation>
    <scope>NUCLEOTIDE SEQUENCE [LARGE SCALE GENOMIC DNA]</scope>
    <source>
        <strain evidence="3">ATCC 50818</strain>
    </source>
</reference>
<dbReference type="InParanoid" id="F2U592"/>
<dbReference type="KEGG" id="sre:PTSG_03457"/>
<feature type="compositionally biased region" description="Acidic residues" evidence="2">
    <location>
        <begin position="268"/>
        <end position="285"/>
    </location>
</feature>
<evidence type="ECO:0000256" key="1">
    <source>
        <dbReference type="ARBA" id="ARBA00009078"/>
    </source>
</evidence>
<dbReference type="eggNOG" id="KOG2637">
    <property type="taxonomic scope" value="Eukaryota"/>
</dbReference>
<dbReference type="Proteomes" id="UP000007799">
    <property type="component" value="Unassembled WGS sequence"/>
</dbReference>
<sequence length="654" mass="73090">MGKKSKGRKFIDKNDPNTFTFTLVHRSQHDPRAADPTASQYVLQPVESRNAARRKRREARKTRQPGQASAPSAASSATSHTQLPELGLPIQEEQERPQGRPRLGRQHPHASSRAVSNTHVNLDEGGHASDQDDNQQDTNSNERPEMYGIYYDDDYDYLQHLREPGAPGADTYFVDEQSKFEYLARQGVVQHDKLSLPEEVLPSVGEEEVGLLARAAPHSGPRLDWDPDVVEALDDDTLAVDQGAEEAGVFEDYLNAVLAGDEDNKYADDDDGDYFDDDDDDDDDDLRTPHQSDDEDGPHLAVSDDDGEDDDAEDDGRAKRNAAAGFSSYDDIWRQIGHGTRPDASAARAKTEVKSRFTEYSMTSSVLPRSEVLQDLDEGFEVFFEKYDDENIGSLDEIADEADMMFSESDVRALEEEMDDFCDEMKTMGLMRDKDVSYRIEREQTRRARKEQRSASAKQSTTAAAEHIKSAGGDDADETSSQGTIGARPNESDGEDYEDDDEEERVMVVVAGQPKSRREWDCESVLSLRSTLYNHPTVIDEGRGRRRQRGRDRSANSTAANPSKHIQIDPKTGIPVEGLALIGRAKQDDNDSDSDSDGPAPNLGESRPKNESKEEKKARKKAIKAQRQARRAQKKQTKQAFKEEMAKQQKMRAA</sequence>
<feature type="compositionally biased region" description="Acidic residues" evidence="2">
    <location>
        <begin position="492"/>
        <end position="504"/>
    </location>
</feature>
<accession>F2U592</accession>
<feature type="compositionally biased region" description="Basic residues" evidence="2">
    <location>
        <begin position="618"/>
        <end position="637"/>
    </location>
</feature>
<keyword evidence="4" id="KW-1185">Reference proteome</keyword>
<feature type="compositionally biased region" description="Low complexity" evidence="2">
    <location>
        <begin position="454"/>
        <end position="465"/>
    </location>
</feature>
<feature type="compositionally biased region" description="Acidic residues" evidence="2">
    <location>
        <begin position="303"/>
        <end position="314"/>
    </location>
</feature>
<dbReference type="AlphaFoldDB" id="F2U592"/>
<feature type="compositionally biased region" description="Basic and acidic residues" evidence="2">
    <location>
        <begin position="606"/>
        <end position="617"/>
    </location>
</feature>
<gene>
    <name evidence="3" type="ORF">PTSG_03457</name>
</gene>
<dbReference type="RefSeq" id="XP_004996043.1">
    <property type="nucleotide sequence ID" value="XM_004995986.1"/>
</dbReference>
<dbReference type="GO" id="GO:0000056">
    <property type="term" value="P:ribosomal small subunit export from nucleus"/>
    <property type="evidence" value="ECO:0007669"/>
    <property type="project" value="TreeGrafter"/>
</dbReference>
<dbReference type="GO" id="GO:0005829">
    <property type="term" value="C:cytosol"/>
    <property type="evidence" value="ECO:0007669"/>
    <property type="project" value="TreeGrafter"/>
</dbReference>
<evidence type="ECO:0000256" key="2">
    <source>
        <dbReference type="SAM" id="MobiDB-lite"/>
    </source>
</evidence>
<dbReference type="OMA" id="HYVRERM"/>
<dbReference type="EMBL" id="GL832961">
    <property type="protein sequence ID" value="EGD82808.1"/>
    <property type="molecule type" value="Genomic_DNA"/>
</dbReference>
<feature type="compositionally biased region" description="Basic and acidic residues" evidence="2">
    <location>
        <begin position="433"/>
        <end position="446"/>
    </location>
</feature>
<dbReference type="FunCoup" id="F2U592">
    <property type="interactions" value="1400"/>
</dbReference>